<evidence type="ECO:0000313" key="4">
    <source>
        <dbReference type="Proteomes" id="UP001329825"/>
    </source>
</evidence>
<dbReference type="InterPro" id="IPR001357">
    <property type="entry name" value="BRCT_dom"/>
</dbReference>
<feature type="region of interest" description="Disordered" evidence="1">
    <location>
        <begin position="941"/>
        <end position="992"/>
    </location>
</feature>
<feature type="region of interest" description="Disordered" evidence="1">
    <location>
        <begin position="1185"/>
        <end position="1231"/>
    </location>
</feature>
<reference evidence="3 4" key="1">
    <citation type="submission" date="2024-01" db="EMBL/GenBank/DDBJ databases">
        <title>Comparative genomics of Cryptococcus and Kwoniella reveals pathogenesis evolution and contrasting modes of karyotype evolution via chromosome fusion or intercentromeric recombination.</title>
        <authorList>
            <person name="Coelho M.A."/>
            <person name="David-Palma M."/>
            <person name="Shea T."/>
            <person name="Bowers K."/>
            <person name="McGinley-Smith S."/>
            <person name="Mohammad A.W."/>
            <person name="Gnirke A."/>
            <person name="Yurkov A.M."/>
            <person name="Nowrousian M."/>
            <person name="Sun S."/>
            <person name="Cuomo C.A."/>
            <person name="Heitman J."/>
        </authorList>
    </citation>
    <scope>NUCLEOTIDE SEQUENCE [LARGE SCALE GENOMIC DNA]</scope>
    <source>
        <strain evidence="3">CBS 11374</strain>
    </source>
</reference>
<dbReference type="EMBL" id="CP141889">
    <property type="protein sequence ID" value="WRT69731.1"/>
    <property type="molecule type" value="Genomic_DNA"/>
</dbReference>
<protein>
    <recommendedName>
        <fullName evidence="2">BRCT domain-containing protein</fullName>
    </recommendedName>
</protein>
<feature type="compositionally biased region" description="Basic and acidic residues" evidence="1">
    <location>
        <begin position="431"/>
        <end position="440"/>
    </location>
</feature>
<feature type="domain" description="BRCT" evidence="2">
    <location>
        <begin position="288"/>
        <end position="379"/>
    </location>
</feature>
<feature type="compositionally biased region" description="Acidic residues" evidence="1">
    <location>
        <begin position="443"/>
        <end position="459"/>
    </location>
</feature>
<feature type="region of interest" description="Disordered" evidence="1">
    <location>
        <begin position="41"/>
        <end position="63"/>
    </location>
</feature>
<feature type="region of interest" description="Disordered" evidence="1">
    <location>
        <begin position="99"/>
        <end position="160"/>
    </location>
</feature>
<evidence type="ECO:0000313" key="3">
    <source>
        <dbReference type="EMBL" id="WRT69731.1"/>
    </source>
</evidence>
<sequence>MSDNGNGNNHPSTAVPLAIHPSRLSNFTSIAKDDFRVTSAPSASSSRHVDLPVGSGANSVPVRATVKKRRKPVVTLPLKPLSKTAILKKQKERRKKAEFYAGAFKSEAEKEKERLKKQRASLRKAAKPKKQRKTTSLQKDKGKGKKQSRQLVSHGGSESDLDELLAEMEQNAIGPPNSDHDGDDVTDIVNEPEPVSAYSNDEEEERIEYGPRPEKVQHETIADVGSSLNTPMTNEVDIQPEAGPSTPHVYHVQYPVGGTSYDNDGYGIFFNEEKEDPLDIWVDPALKDRVSMIRKIENEGGQISAEHIDDLTQLLIISPASTYIFDMYCHPDWLKPRDLERFKQKRHQAGSESNQDLWQRKVILKDWWIDDCLKAGRFLGQADGWSGCRAGGPPVDLHIITDKSNEDGPNDDLPEQDEAQATTMQPNLHNGGHEAQHGSADDVMPDEGDDMDIDPGGDEALEEDDVVAAIAPNETMSLDEVPDHDSAVESTATMPKVPTVKVAKSATPSADGIHEIDVEPEHILAEPSDTLNHVMSGYAVNLDATEAATWAWDQEANEAGPSNYAQNEVAGQDMEDFSEEEEFSDPANLFSGLKFWVDTSYPERISLIGKIKAAGAELATVYEDSTHVLIHNYKHSQWTSIVPSLTKQGIWFMNISWAIKSVDQGKKLPENDYIVIHGAPPSNERDEKPVIKVQPESIRPALYEQLLQPEEVSEIFEREAKMLEHGGTLKALSAFLVSKYGTYVERTWRNLYRDWERNQGRFHSISASPTKRRRISREETTHSPNPKAPAEKVIVEHGSLSSEKVAEILQSESETRNGKDYSAFALLLAKTYPQYDARNWKRMLTYWENKTGRFAPSQSHRDQPAVVLPTASSSSTTIAQSPQKGKYSNEVLDMIFSSPDVKQAGSTSTSNIGRFLASKYGDYHNATWAIMYSEWQRKTGRFKPSNSSATVPRVTRRGSSATGSTKRTTTSPSKSAYSEIIDEPGDKGPGSLTPEEMARIFKDREQDFIDRKLTFIEIGLMLKTELGVYARSTWRLQWTHWLQRKGKYENIISSLRSTVAAKAYAEQDLLSTGDKTPSETGSILDRNTVLSSHIPVKRKIKQNQYTIAEEKQMAKYISEYKSKHLVGQPTFRSRSVEAWISFAAQYPHRTAAAYSQHYREYCTRIDSYATGKEVTGADIEIDELDELEAPSGSQSRPVEIDDDAEAYDDPDNQPVIVIDDDEDDGDYVDAE</sequence>
<proteinExistence type="predicted"/>
<feature type="compositionally biased region" description="Acidic residues" evidence="1">
    <location>
        <begin position="1200"/>
        <end position="1211"/>
    </location>
</feature>
<feature type="region of interest" description="Disordered" evidence="1">
    <location>
        <begin position="396"/>
        <end position="459"/>
    </location>
</feature>
<feature type="compositionally biased region" description="Acidic residues" evidence="1">
    <location>
        <begin position="1218"/>
        <end position="1231"/>
    </location>
</feature>
<accession>A0ABZ1D6Q8</accession>
<gene>
    <name evidence="3" type="ORF">IL334_006721</name>
</gene>
<keyword evidence="4" id="KW-1185">Reference proteome</keyword>
<feature type="region of interest" description="Disordered" evidence="1">
    <location>
        <begin position="763"/>
        <end position="790"/>
    </location>
</feature>
<dbReference type="Gene3D" id="3.40.50.10190">
    <property type="entry name" value="BRCT domain"/>
    <property type="match status" value="1"/>
</dbReference>
<feature type="region of interest" description="Disordered" evidence="1">
    <location>
        <begin position="172"/>
        <end position="204"/>
    </location>
</feature>
<feature type="compositionally biased region" description="Basic residues" evidence="1">
    <location>
        <begin position="115"/>
        <end position="133"/>
    </location>
</feature>
<dbReference type="RefSeq" id="XP_062794470.1">
    <property type="nucleotide sequence ID" value="XM_062938419.1"/>
</dbReference>
<feature type="compositionally biased region" description="Low complexity" evidence="1">
    <location>
        <begin position="957"/>
        <end position="976"/>
    </location>
</feature>
<organism evidence="3 4">
    <name type="scientific">Kwoniella shivajii</name>
    <dbReference type="NCBI Taxonomy" id="564305"/>
    <lineage>
        <taxon>Eukaryota</taxon>
        <taxon>Fungi</taxon>
        <taxon>Dikarya</taxon>
        <taxon>Basidiomycota</taxon>
        <taxon>Agaricomycotina</taxon>
        <taxon>Tremellomycetes</taxon>
        <taxon>Tremellales</taxon>
        <taxon>Cryptococcaceae</taxon>
        <taxon>Kwoniella</taxon>
    </lineage>
</organism>
<evidence type="ECO:0000259" key="2">
    <source>
        <dbReference type="PROSITE" id="PS50172"/>
    </source>
</evidence>
<feature type="domain" description="BRCT" evidence="2">
    <location>
        <begin position="585"/>
        <end position="675"/>
    </location>
</feature>
<dbReference type="PROSITE" id="PS50172">
    <property type="entry name" value="BRCT"/>
    <property type="match status" value="2"/>
</dbReference>
<name>A0ABZ1D6Q8_9TREE</name>
<dbReference type="InterPro" id="IPR036420">
    <property type="entry name" value="BRCT_dom_sf"/>
</dbReference>
<feature type="compositionally biased region" description="Polar residues" evidence="1">
    <location>
        <begin position="419"/>
        <end position="428"/>
    </location>
</feature>
<dbReference type="SUPFAM" id="SSF52113">
    <property type="entry name" value="BRCT domain"/>
    <property type="match status" value="1"/>
</dbReference>
<dbReference type="Proteomes" id="UP001329825">
    <property type="component" value="Chromosome 9"/>
</dbReference>
<evidence type="ECO:0000256" key="1">
    <source>
        <dbReference type="SAM" id="MobiDB-lite"/>
    </source>
</evidence>
<feature type="compositionally biased region" description="Acidic residues" evidence="1">
    <location>
        <begin position="408"/>
        <end position="418"/>
    </location>
</feature>
<dbReference type="GeneID" id="87958851"/>